<evidence type="ECO:0000313" key="2">
    <source>
        <dbReference type="Proteomes" id="UP000003645"/>
    </source>
</evidence>
<dbReference type="EMBL" id="CP011014">
    <property type="protein sequence ID" value="AJT51591.1"/>
    <property type="molecule type" value="Genomic_DNA"/>
</dbReference>
<protein>
    <submittedName>
        <fullName evidence="1">Uncharacterized protein</fullName>
    </submittedName>
</protein>
<organism evidence="1 2">
    <name type="scientific">Limosilactobacillus mucosae LM1</name>
    <dbReference type="NCBI Taxonomy" id="1130798"/>
    <lineage>
        <taxon>Bacteria</taxon>
        <taxon>Bacillati</taxon>
        <taxon>Bacillota</taxon>
        <taxon>Bacilli</taxon>
        <taxon>Lactobacillales</taxon>
        <taxon>Lactobacillaceae</taxon>
        <taxon>Limosilactobacillus</taxon>
    </lineage>
</organism>
<accession>A0A0D4CNY8</accession>
<evidence type="ECO:0000313" key="1">
    <source>
        <dbReference type="EMBL" id="AJT51591.1"/>
    </source>
</evidence>
<dbReference type="RefSeq" id="WP_006501108.1">
    <property type="nucleotide sequence ID" value="NZ_CP011014.1"/>
</dbReference>
<dbReference type="AlphaFoldDB" id="A0A0D4CNY8"/>
<reference evidence="1 2" key="1">
    <citation type="journal article" date="2012" name="J. Bacteriol.">
        <title>Genome sequence of Lactobacillus mucosae LM1, isolated from piglet feces.</title>
        <authorList>
            <person name="Lee J.H."/>
            <person name="Valeriano V.D."/>
            <person name="Shin Y.R."/>
            <person name="Chae J.P."/>
            <person name="Kim G.B."/>
            <person name="Ham J.S."/>
            <person name="Chun J."/>
            <person name="Kang D.K."/>
        </authorList>
    </citation>
    <scope>NUCLEOTIDE SEQUENCE [LARGE SCALE GENOMIC DNA]</scope>
    <source>
        <strain evidence="1 2">LM1</strain>
        <plasmid evidence="1">pLM1</plasmid>
    </source>
</reference>
<sequence>MDVEKQLLSYIQQIIKADMPDDLKVKMIFDQAMTMARTRENLIFDQLSARFKEAVKEEY</sequence>
<name>A0A0D4CNY8_LIMMU</name>
<proteinExistence type="predicted"/>
<keyword evidence="2" id="KW-1185">Reference proteome</keyword>
<geneLocation type="plasmid" evidence="1 2">
    <name>pLM1</name>
</geneLocation>
<dbReference type="KEGG" id="lmu:LBLM1_11225"/>
<gene>
    <name evidence="1" type="ORF">LBLM1_11225</name>
</gene>
<keyword evidence="1" id="KW-0614">Plasmid</keyword>
<dbReference type="Proteomes" id="UP000003645">
    <property type="component" value="Plasmid pLM1"/>
</dbReference>
<dbReference type="HOGENOM" id="CLU_2954797_0_0_9"/>